<dbReference type="EMBL" id="CP047418">
    <property type="protein sequence ID" value="QLL77543.1"/>
    <property type="molecule type" value="Genomic_DNA"/>
</dbReference>
<comment type="cofactor">
    <cofactor evidence="1">
        <name>Co(2+)</name>
        <dbReference type="ChEBI" id="CHEBI:48828"/>
    </cofactor>
</comment>
<gene>
    <name evidence="10" type="ORF">GTO87_02265</name>
</gene>
<reference evidence="10 11" key="1">
    <citation type="submission" date="2020-01" db="EMBL/GenBank/DDBJ databases">
        <title>Complete and circular genome sequences of six lactobacillus isolates from horses.</title>
        <authorList>
            <person name="Hassan H.M."/>
        </authorList>
    </citation>
    <scope>NUCLEOTIDE SEQUENCE [LARGE SCALE GENOMIC DNA]</scope>
    <source>
        <strain evidence="10 11">1A</strain>
    </source>
</reference>
<evidence type="ECO:0000256" key="1">
    <source>
        <dbReference type="ARBA" id="ARBA00001941"/>
    </source>
</evidence>
<comment type="cofactor">
    <cofactor evidence="2">
        <name>Mg(2+)</name>
        <dbReference type="ChEBI" id="CHEBI:18420"/>
    </cofactor>
</comment>
<dbReference type="InterPro" id="IPR035097">
    <property type="entry name" value="M29_N-terminal"/>
</dbReference>
<dbReference type="PRINTS" id="PR00919">
    <property type="entry name" value="THERMOPTASE"/>
</dbReference>
<sequence>MAEDLHTKLEKYANLIVTTGVNVQPGQTVVLTIGIEQQELAHLIVAAAYQAGAADVIVKWQDDFLMRQFIAHASADRLTNIPAYIKSEAQYIADKRAARISVISSDPEALVGLDNQRIAAHQKAMSLAKRPMMKATTDNDLTWTVVAAASAPWATKVFPDLDEAAAVAKLWEEIFTTTRINTPDPVAAWDQHDQVLHEKAAWLNREQFTALHYTSPVTDLTIGLPENHNWEGASSLDAAGTRFFANMPTEEVFTAPDFRRVNGYVSATKPLNYGGTVLHDLRFEFKDGQVVKATASSGQEVIDHLLASDDSARFLGEVALVPDPSPISQSKITFLETLFDENASNHLALGEAYSFSIQGGTKMSEEELRAHGINTSHTHVDFMVGSADMNIDGIKADGTVVPVFRNGDWA</sequence>
<dbReference type="GO" id="GO:0046872">
    <property type="term" value="F:metal ion binding"/>
    <property type="evidence" value="ECO:0007669"/>
    <property type="project" value="UniProtKB-KW"/>
</dbReference>
<protein>
    <submittedName>
        <fullName evidence="10">Aminopeptidase</fullName>
    </submittedName>
</protein>
<dbReference type="PANTHER" id="PTHR34448">
    <property type="entry name" value="AMINOPEPTIDASE"/>
    <property type="match status" value="1"/>
</dbReference>
<evidence type="ECO:0000313" key="11">
    <source>
        <dbReference type="Proteomes" id="UP000510886"/>
    </source>
</evidence>
<evidence type="ECO:0000256" key="2">
    <source>
        <dbReference type="ARBA" id="ARBA00001946"/>
    </source>
</evidence>
<dbReference type="GO" id="GO:0006508">
    <property type="term" value="P:proteolysis"/>
    <property type="evidence" value="ECO:0007669"/>
    <property type="project" value="UniProtKB-KW"/>
</dbReference>
<proteinExistence type="inferred from homology"/>
<organism evidence="10 11">
    <name type="scientific">Ligilactobacillus saerimneri</name>
    <dbReference type="NCBI Taxonomy" id="228229"/>
    <lineage>
        <taxon>Bacteria</taxon>
        <taxon>Bacillati</taxon>
        <taxon>Bacillota</taxon>
        <taxon>Bacilli</taxon>
        <taxon>Lactobacillales</taxon>
        <taxon>Lactobacillaceae</taxon>
        <taxon>Ligilactobacillus</taxon>
    </lineage>
</organism>
<comment type="similarity">
    <text evidence="4">Belongs to the peptidase M29 family.</text>
</comment>
<dbReference type="GO" id="GO:0008237">
    <property type="term" value="F:metallopeptidase activity"/>
    <property type="evidence" value="ECO:0007669"/>
    <property type="project" value="UniProtKB-KW"/>
</dbReference>
<evidence type="ECO:0000256" key="9">
    <source>
        <dbReference type="ARBA" id="ARBA00023049"/>
    </source>
</evidence>
<evidence type="ECO:0000256" key="3">
    <source>
        <dbReference type="ARBA" id="ARBA00001947"/>
    </source>
</evidence>
<keyword evidence="8" id="KW-0378">Hydrolase</keyword>
<keyword evidence="5 10" id="KW-0031">Aminopeptidase</keyword>
<dbReference type="KEGG" id="lsw:GTO87_02265"/>
<dbReference type="PANTHER" id="PTHR34448:SF3">
    <property type="entry name" value="AMINOPEPTIDASE AMPS"/>
    <property type="match status" value="1"/>
</dbReference>
<dbReference type="Pfam" id="PF02073">
    <property type="entry name" value="Peptidase_M29"/>
    <property type="match status" value="1"/>
</dbReference>
<dbReference type="Proteomes" id="UP000510886">
    <property type="component" value="Chromosome"/>
</dbReference>
<evidence type="ECO:0000256" key="6">
    <source>
        <dbReference type="ARBA" id="ARBA00022670"/>
    </source>
</evidence>
<name>A0A7H9EIK4_9LACO</name>
<dbReference type="GO" id="GO:0004177">
    <property type="term" value="F:aminopeptidase activity"/>
    <property type="evidence" value="ECO:0007669"/>
    <property type="project" value="UniProtKB-KW"/>
</dbReference>
<evidence type="ECO:0000256" key="8">
    <source>
        <dbReference type="ARBA" id="ARBA00022801"/>
    </source>
</evidence>
<dbReference type="RefSeq" id="WP_180849375.1">
    <property type="nucleotide sequence ID" value="NZ_CP047418.1"/>
</dbReference>
<comment type="cofactor">
    <cofactor evidence="3">
        <name>Zn(2+)</name>
        <dbReference type="ChEBI" id="CHEBI:29105"/>
    </cofactor>
</comment>
<dbReference type="SUPFAM" id="SSF144052">
    <property type="entry name" value="Thermophilic metalloprotease-like"/>
    <property type="match status" value="1"/>
</dbReference>
<keyword evidence="6" id="KW-0645">Protease</keyword>
<evidence type="ECO:0000313" key="10">
    <source>
        <dbReference type="EMBL" id="QLL77543.1"/>
    </source>
</evidence>
<dbReference type="InterPro" id="IPR052170">
    <property type="entry name" value="M29_Exopeptidase"/>
</dbReference>
<evidence type="ECO:0000256" key="7">
    <source>
        <dbReference type="ARBA" id="ARBA00022723"/>
    </source>
</evidence>
<accession>A0A7H9EIK4</accession>
<dbReference type="Gene3D" id="3.40.1830.10">
    <property type="entry name" value="Thermophilic metalloprotease (M29)"/>
    <property type="match status" value="1"/>
</dbReference>
<keyword evidence="9" id="KW-0482">Metalloprotease</keyword>
<dbReference type="AlphaFoldDB" id="A0A7H9EIK4"/>
<keyword evidence="7" id="KW-0479">Metal-binding</keyword>
<dbReference type="InterPro" id="IPR000787">
    <property type="entry name" value="Peptidase_M29"/>
</dbReference>
<evidence type="ECO:0000256" key="4">
    <source>
        <dbReference type="ARBA" id="ARBA00008236"/>
    </source>
</evidence>
<evidence type="ECO:0000256" key="5">
    <source>
        <dbReference type="ARBA" id="ARBA00022438"/>
    </source>
</evidence>